<dbReference type="Pfam" id="PF13302">
    <property type="entry name" value="Acetyltransf_3"/>
    <property type="match status" value="1"/>
</dbReference>
<evidence type="ECO:0000313" key="3">
    <source>
        <dbReference type="Proteomes" id="UP000318336"/>
    </source>
</evidence>
<gene>
    <name evidence="2" type="ORF">FB554_3246</name>
</gene>
<protein>
    <submittedName>
        <fullName evidence="2">Acetyltransferase (GNAT) family protein</fullName>
    </submittedName>
</protein>
<dbReference type="EMBL" id="VFOK01000002">
    <property type="protein sequence ID" value="TQL28937.1"/>
    <property type="molecule type" value="Genomic_DNA"/>
</dbReference>
<keyword evidence="3" id="KW-1185">Reference proteome</keyword>
<organism evidence="2 3">
    <name type="scientific">Barrientosiimonas humi</name>
    <dbReference type="NCBI Taxonomy" id="999931"/>
    <lineage>
        <taxon>Bacteria</taxon>
        <taxon>Bacillati</taxon>
        <taxon>Actinomycetota</taxon>
        <taxon>Actinomycetes</taxon>
        <taxon>Micrococcales</taxon>
        <taxon>Dermacoccaceae</taxon>
        <taxon>Barrientosiimonas</taxon>
    </lineage>
</organism>
<keyword evidence="2" id="KW-0808">Transferase</keyword>
<dbReference type="AlphaFoldDB" id="A0A542WZD1"/>
<feature type="domain" description="N-acetyltransferase" evidence="1">
    <location>
        <begin position="57"/>
        <end position="108"/>
    </location>
</feature>
<reference evidence="2 3" key="1">
    <citation type="submission" date="2019-06" db="EMBL/GenBank/DDBJ databases">
        <title>Sequencing the genomes of 1000 actinobacteria strains.</title>
        <authorList>
            <person name="Klenk H.-P."/>
        </authorList>
    </citation>
    <scope>NUCLEOTIDE SEQUENCE [LARGE SCALE GENOMIC DNA]</scope>
    <source>
        <strain evidence="2 3">DSM 24617</strain>
    </source>
</reference>
<proteinExistence type="predicted"/>
<dbReference type="Proteomes" id="UP000318336">
    <property type="component" value="Unassembled WGS sequence"/>
</dbReference>
<dbReference type="InterPro" id="IPR000182">
    <property type="entry name" value="GNAT_dom"/>
</dbReference>
<accession>A0A542WZD1</accession>
<dbReference type="Gene3D" id="3.40.630.30">
    <property type="match status" value="1"/>
</dbReference>
<sequence length="149" mass="16379">MLTTPRLRLLPTMTGRPGVGRWLAHDDRGPVATWALAWPSRIDQGRAGVEAQLTCEVEGRCRLEGLASEGAEAVLAYAFATRRLLRVFAETPADDDAARGLAERLGMRYVRAFHLCRPVEDDADPCTVEYAMTYAEWHLGARPPAAQTG</sequence>
<dbReference type="GO" id="GO:0016747">
    <property type="term" value="F:acyltransferase activity, transferring groups other than amino-acyl groups"/>
    <property type="evidence" value="ECO:0007669"/>
    <property type="project" value="InterPro"/>
</dbReference>
<dbReference type="SUPFAM" id="SSF55729">
    <property type="entry name" value="Acyl-CoA N-acyltransferases (Nat)"/>
    <property type="match status" value="1"/>
</dbReference>
<comment type="caution">
    <text evidence="2">The sequence shown here is derived from an EMBL/GenBank/DDBJ whole genome shotgun (WGS) entry which is preliminary data.</text>
</comment>
<evidence type="ECO:0000259" key="1">
    <source>
        <dbReference type="Pfam" id="PF13302"/>
    </source>
</evidence>
<name>A0A542WZD1_9MICO</name>
<evidence type="ECO:0000313" key="2">
    <source>
        <dbReference type="EMBL" id="TQL28937.1"/>
    </source>
</evidence>
<dbReference type="InterPro" id="IPR016181">
    <property type="entry name" value="Acyl_CoA_acyltransferase"/>
</dbReference>